<dbReference type="AlphaFoldDB" id="A0A8A3PKX0"/>
<feature type="region of interest" description="Disordered" evidence="1">
    <location>
        <begin position="161"/>
        <end position="197"/>
    </location>
</feature>
<name>A0A8A3PKX0_9HELO</name>
<evidence type="ECO:0000313" key="3">
    <source>
        <dbReference type="Proteomes" id="UP000672032"/>
    </source>
</evidence>
<feature type="compositionally biased region" description="Polar residues" evidence="1">
    <location>
        <begin position="171"/>
        <end position="187"/>
    </location>
</feature>
<gene>
    <name evidence="2" type="ORF">DSL72_007181</name>
</gene>
<evidence type="ECO:0000256" key="1">
    <source>
        <dbReference type="SAM" id="MobiDB-lite"/>
    </source>
</evidence>
<protein>
    <submittedName>
        <fullName evidence="2">Uncharacterized protein</fullName>
    </submittedName>
</protein>
<feature type="region of interest" description="Disordered" evidence="1">
    <location>
        <begin position="1"/>
        <end position="45"/>
    </location>
</feature>
<accession>A0A8A3PKX0</accession>
<feature type="compositionally biased region" description="Low complexity" evidence="1">
    <location>
        <begin position="14"/>
        <end position="28"/>
    </location>
</feature>
<proteinExistence type="predicted"/>
<sequence length="263" mass="28924">MDSKLPTHENDDGSAPPSYLDSLSSPSPVASKIPGPSASKSTTYGSQIQTQLTHLSTQFSLIQKQKSLLAHAREEKLLSLLTSHIQSYLSDFANAGARKGRLILIPTQCLENERAEPLDFHGEDNSGYDVFVEVGDKESLDSGVWFWDDEDLAARLAGALRPSPELPPRQPVTQQQQSDNAVVNQAGSSSRFWKKRSSSKMVEKPALVGDMKVAPAVSEPRDKVLMDVKAEEVVFEHENDFGLLETQRGYAVVLYLKVIITTN</sequence>
<dbReference type="Proteomes" id="UP000672032">
    <property type="component" value="Chromosome 6"/>
</dbReference>
<organism evidence="2 3">
    <name type="scientific">Monilinia vaccinii-corymbosi</name>
    <dbReference type="NCBI Taxonomy" id="61207"/>
    <lineage>
        <taxon>Eukaryota</taxon>
        <taxon>Fungi</taxon>
        <taxon>Dikarya</taxon>
        <taxon>Ascomycota</taxon>
        <taxon>Pezizomycotina</taxon>
        <taxon>Leotiomycetes</taxon>
        <taxon>Helotiales</taxon>
        <taxon>Sclerotiniaceae</taxon>
        <taxon>Monilinia</taxon>
    </lineage>
</organism>
<reference evidence="2" key="1">
    <citation type="submission" date="2020-10" db="EMBL/GenBank/DDBJ databases">
        <title>Genome Sequence of Monilinia vaccinii-corymbosi Sheds Light on Mummy Berry Disease Infection of Blueberry and Mating Type.</title>
        <authorList>
            <person name="Yow A.G."/>
            <person name="Zhang Y."/>
            <person name="Bansal K."/>
            <person name="Eacker S.M."/>
            <person name="Sullivan S."/>
            <person name="Liachko I."/>
            <person name="Cubeta M.A."/>
            <person name="Rollins J.A."/>
            <person name="Ashrafi H."/>
        </authorList>
    </citation>
    <scope>NUCLEOTIDE SEQUENCE</scope>
    <source>
        <strain evidence="2">RL-1</strain>
    </source>
</reference>
<keyword evidence="3" id="KW-1185">Reference proteome</keyword>
<dbReference type="EMBL" id="CP063410">
    <property type="protein sequence ID" value="QSZ36057.1"/>
    <property type="molecule type" value="Genomic_DNA"/>
</dbReference>
<feature type="compositionally biased region" description="Basic and acidic residues" evidence="1">
    <location>
        <begin position="1"/>
        <end position="11"/>
    </location>
</feature>
<dbReference type="OrthoDB" id="3526284at2759"/>
<evidence type="ECO:0000313" key="2">
    <source>
        <dbReference type="EMBL" id="QSZ36057.1"/>
    </source>
</evidence>